<proteinExistence type="predicted"/>
<gene>
    <name evidence="2" type="ORF">GDO78_018571</name>
</gene>
<evidence type="ECO:0000313" key="3">
    <source>
        <dbReference type="Proteomes" id="UP000770717"/>
    </source>
</evidence>
<comment type="caution">
    <text evidence="2">The sequence shown here is derived from an EMBL/GenBank/DDBJ whole genome shotgun (WGS) entry which is preliminary data.</text>
</comment>
<dbReference type="Proteomes" id="UP000770717">
    <property type="component" value="Unassembled WGS sequence"/>
</dbReference>
<evidence type="ECO:0000256" key="1">
    <source>
        <dbReference type="SAM" id="MobiDB-lite"/>
    </source>
</evidence>
<dbReference type="EMBL" id="WNTK01032209">
    <property type="protein sequence ID" value="KAG9460966.1"/>
    <property type="molecule type" value="Genomic_DNA"/>
</dbReference>
<accession>A0A8J6B5B0</accession>
<evidence type="ECO:0000313" key="2">
    <source>
        <dbReference type="EMBL" id="KAG9460966.1"/>
    </source>
</evidence>
<feature type="region of interest" description="Disordered" evidence="1">
    <location>
        <begin position="1"/>
        <end position="54"/>
    </location>
</feature>
<reference evidence="2" key="1">
    <citation type="thesis" date="2020" institute="ProQuest LLC" country="789 East Eisenhower Parkway, Ann Arbor, MI, USA">
        <title>Comparative Genomics and Chromosome Evolution.</title>
        <authorList>
            <person name="Mudd A.B."/>
        </authorList>
    </citation>
    <scope>NUCLEOTIDE SEQUENCE</scope>
    <source>
        <strain evidence="2">HN-11 Male</strain>
        <tissue evidence="2">Kidney and liver</tissue>
    </source>
</reference>
<feature type="compositionally biased region" description="Basic and acidic residues" evidence="1">
    <location>
        <begin position="28"/>
        <end position="38"/>
    </location>
</feature>
<name>A0A8J6B5B0_ELECQ</name>
<dbReference type="AlphaFoldDB" id="A0A8J6B5B0"/>
<protein>
    <submittedName>
        <fullName evidence="2">Uncharacterized protein</fullName>
    </submittedName>
</protein>
<organism evidence="2 3">
    <name type="scientific">Eleutherodactylus coqui</name>
    <name type="common">Puerto Rican coqui</name>
    <dbReference type="NCBI Taxonomy" id="57060"/>
    <lineage>
        <taxon>Eukaryota</taxon>
        <taxon>Metazoa</taxon>
        <taxon>Chordata</taxon>
        <taxon>Craniata</taxon>
        <taxon>Vertebrata</taxon>
        <taxon>Euteleostomi</taxon>
        <taxon>Amphibia</taxon>
        <taxon>Batrachia</taxon>
        <taxon>Anura</taxon>
        <taxon>Neobatrachia</taxon>
        <taxon>Hyloidea</taxon>
        <taxon>Eleutherodactylidae</taxon>
        <taxon>Eleutherodactylinae</taxon>
        <taxon>Eleutherodactylus</taxon>
        <taxon>Eleutherodactylus</taxon>
    </lineage>
</organism>
<sequence length="81" mass="8852">MKEFVVMMGRNKAKQAGTPVKVSANTLPERKVTSKDRSPQGVPPASPTSSDHGNLVMRDTAILDYKFLAIEVAKFISPDIH</sequence>
<keyword evidence="3" id="KW-1185">Reference proteome</keyword>